<dbReference type="Proteomes" id="UP000183077">
    <property type="component" value="Unassembled WGS sequence"/>
</dbReference>
<proteinExistence type="predicted"/>
<organism evidence="1 2">
    <name type="scientific">Myroides marinus</name>
    <dbReference type="NCBI Taxonomy" id="703342"/>
    <lineage>
        <taxon>Bacteria</taxon>
        <taxon>Pseudomonadati</taxon>
        <taxon>Bacteroidota</taxon>
        <taxon>Flavobacteriia</taxon>
        <taxon>Flavobacteriales</taxon>
        <taxon>Flavobacteriaceae</taxon>
        <taxon>Myroides</taxon>
    </lineage>
</organism>
<sequence>MLSTIVSLLDSILVFVAPSIKLRQVYRLKVDPNGQPFFVVYKLVWHILRTYKY</sequence>
<accession>A0A1H6UB06</accession>
<protein>
    <submittedName>
        <fullName evidence="1">Uncharacterized protein</fullName>
    </submittedName>
</protein>
<dbReference type="AlphaFoldDB" id="A0A1H6UB06"/>
<evidence type="ECO:0000313" key="1">
    <source>
        <dbReference type="EMBL" id="SEI87804.1"/>
    </source>
</evidence>
<dbReference type="EMBL" id="FNYS01000006">
    <property type="protein sequence ID" value="SEI87804.1"/>
    <property type="molecule type" value="Genomic_DNA"/>
</dbReference>
<reference evidence="1 2" key="1">
    <citation type="submission" date="2016-10" db="EMBL/GenBank/DDBJ databases">
        <authorList>
            <person name="de Groot N.N."/>
        </authorList>
    </citation>
    <scope>NUCLEOTIDE SEQUENCE [LARGE SCALE GENOMIC DNA]</scope>
    <source>
        <strain evidence="1 2">DSM 23048</strain>
    </source>
</reference>
<gene>
    <name evidence="1" type="ORF">SAMN04488018_10667</name>
</gene>
<evidence type="ECO:0000313" key="2">
    <source>
        <dbReference type="Proteomes" id="UP000183077"/>
    </source>
</evidence>
<name>A0A1H6UB06_9FLAO</name>